<evidence type="ECO:0000313" key="2">
    <source>
        <dbReference type="Proteomes" id="UP000251923"/>
    </source>
</evidence>
<dbReference type="Proteomes" id="UP000251923">
    <property type="component" value="Unassembled WGS sequence"/>
</dbReference>
<dbReference type="AlphaFoldDB" id="A0A2I1L5T4"/>
<name>A0A2I1L5T4_9LACT</name>
<dbReference type="EMBL" id="QMHM01000013">
    <property type="protein sequence ID" value="RAV78437.1"/>
    <property type="molecule type" value="Genomic_DNA"/>
</dbReference>
<accession>A0A2I1L5T4</accession>
<dbReference type="GeneID" id="86971091"/>
<organism evidence="1 2">
    <name type="scientific">Aerococcus urinae</name>
    <dbReference type="NCBI Taxonomy" id="1376"/>
    <lineage>
        <taxon>Bacteria</taxon>
        <taxon>Bacillati</taxon>
        <taxon>Bacillota</taxon>
        <taxon>Bacilli</taxon>
        <taxon>Lactobacillales</taxon>
        <taxon>Aerococcaceae</taxon>
        <taxon>Aerococcus</taxon>
    </lineage>
</organism>
<proteinExistence type="predicted"/>
<protein>
    <submittedName>
        <fullName evidence="1">Uncharacterized protein</fullName>
    </submittedName>
</protein>
<gene>
    <name evidence="1" type="ORF">DBT54_07270</name>
</gene>
<reference evidence="1 2" key="1">
    <citation type="submission" date="2018-04" db="EMBL/GenBank/DDBJ databases">
        <title>Aerococcus urinae genomes.</title>
        <authorList>
            <person name="Hilt E."/>
            <person name="Gilbert N.M."/>
            <person name="Thomas-White K."/>
            <person name="Putonti C."/>
            <person name="Lewis A.L."/>
            <person name="Visck K.L."/>
            <person name="Wolfe A.J."/>
        </authorList>
    </citation>
    <scope>NUCLEOTIDE SEQUENCE [LARGE SCALE GENOMIC DNA]</scope>
    <source>
        <strain evidence="1 2">UMB7480</strain>
    </source>
</reference>
<comment type="caution">
    <text evidence="1">The sequence shown here is derived from an EMBL/GenBank/DDBJ whole genome shotgun (WGS) entry which is preliminary data.</text>
</comment>
<dbReference type="RefSeq" id="WP_070598093.1">
    <property type="nucleotide sequence ID" value="NZ_JASODG010000009.1"/>
</dbReference>
<sequence>MTKIIQINKDNTENEKAYLKERMKQIKNFEETYKDYAISKSDFFEHSIAYYELGLMRLADEVNQFLDGKTGRGRLTLFCYNLDLDSEAVKLMKKYNIGYFKNWGDSDDLHD</sequence>
<evidence type="ECO:0000313" key="1">
    <source>
        <dbReference type="EMBL" id="RAV78437.1"/>
    </source>
</evidence>